<feature type="domain" description="Methyl-accepting transducer" evidence="4">
    <location>
        <begin position="1"/>
        <end position="141"/>
    </location>
</feature>
<dbReference type="AlphaFoldDB" id="A0A7X0H9W2"/>
<dbReference type="Pfam" id="PF00015">
    <property type="entry name" value="MCPsignal"/>
    <property type="match status" value="1"/>
</dbReference>
<dbReference type="GO" id="GO:0016020">
    <property type="term" value="C:membrane"/>
    <property type="evidence" value="ECO:0007669"/>
    <property type="project" value="InterPro"/>
</dbReference>
<dbReference type="InterPro" id="IPR004090">
    <property type="entry name" value="Chemotax_Me-accpt_rcpt"/>
</dbReference>
<protein>
    <submittedName>
        <fullName evidence="5">Methyl-accepting chemotaxis protein</fullName>
    </submittedName>
</protein>
<dbReference type="RefSeq" id="WP_315852775.1">
    <property type="nucleotide sequence ID" value="NZ_JACHGY010000001.1"/>
</dbReference>
<comment type="similarity">
    <text evidence="2">Belongs to the methyl-accepting chemotaxis (MCP) protein family.</text>
</comment>
<evidence type="ECO:0000259" key="4">
    <source>
        <dbReference type="PROSITE" id="PS50111"/>
    </source>
</evidence>
<reference evidence="5 6" key="1">
    <citation type="submission" date="2020-08" db="EMBL/GenBank/DDBJ databases">
        <title>Genomic Encyclopedia of Type Strains, Phase IV (KMG-IV): sequencing the most valuable type-strain genomes for metagenomic binning, comparative biology and taxonomic classification.</title>
        <authorList>
            <person name="Goeker M."/>
        </authorList>
    </citation>
    <scope>NUCLEOTIDE SEQUENCE [LARGE SCALE GENOMIC DNA]</scope>
    <source>
        <strain evidence="5 6">DSM 103725</strain>
    </source>
</reference>
<dbReference type="PANTHER" id="PTHR32089">
    <property type="entry name" value="METHYL-ACCEPTING CHEMOTAXIS PROTEIN MCPB"/>
    <property type="match status" value="1"/>
</dbReference>
<dbReference type="PRINTS" id="PR00260">
    <property type="entry name" value="CHEMTRNSDUCR"/>
</dbReference>
<dbReference type="GO" id="GO:0006935">
    <property type="term" value="P:chemotaxis"/>
    <property type="evidence" value="ECO:0007669"/>
    <property type="project" value="InterPro"/>
</dbReference>
<gene>
    <name evidence="5" type="ORF">HNQ40_002316</name>
</gene>
<sequence>MAEQGSQVIGETIQGLRVIGEGVQQGGELVSQLDGRSQHIGSLVTVIQDIADQTNLLALNAAIESARGGEHGRGFAVVADEVRKLADRTASVTEEIQKAISEINIETSRAREEMERNSQKADECVEQSATAAEILESILYR</sequence>
<keyword evidence="1 3" id="KW-0807">Transducer</keyword>
<organism evidence="5 6">
    <name type="scientific">Algisphaera agarilytica</name>
    <dbReference type="NCBI Taxonomy" id="1385975"/>
    <lineage>
        <taxon>Bacteria</taxon>
        <taxon>Pseudomonadati</taxon>
        <taxon>Planctomycetota</taxon>
        <taxon>Phycisphaerae</taxon>
        <taxon>Phycisphaerales</taxon>
        <taxon>Phycisphaeraceae</taxon>
        <taxon>Algisphaera</taxon>
    </lineage>
</organism>
<dbReference type="Proteomes" id="UP000541810">
    <property type="component" value="Unassembled WGS sequence"/>
</dbReference>
<evidence type="ECO:0000313" key="6">
    <source>
        <dbReference type="Proteomes" id="UP000541810"/>
    </source>
</evidence>
<dbReference type="InterPro" id="IPR004089">
    <property type="entry name" value="MCPsignal_dom"/>
</dbReference>
<proteinExistence type="inferred from homology"/>
<dbReference type="PROSITE" id="PS50111">
    <property type="entry name" value="CHEMOTAXIS_TRANSDUC_2"/>
    <property type="match status" value="1"/>
</dbReference>
<dbReference type="EMBL" id="JACHGY010000001">
    <property type="protein sequence ID" value="MBB6430510.1"/>
    <property type="molecule type" value="Genomic_DNA"/>
</dbReference>
<evidence type="ECO:0000256" key="2">
    <source>
        <dbReference type="ARBA" id="ARBA00029447"/>
    </source>
</evidence>
<name>A0A7X0H9W2_9BACT</name>
<dbReference type="SMART" id="SM00283">
    <property type="entry name" value="MA"/>
    <property type="match status" value="1"/>
</dbReference>
<dbReference type="Gene3D" id="1.10.287.950">
    <property type="entry name" value="Methyl-accepting chemotaxis protein"/>
    <property type="match status" value="1"/>
</dbReference>
<keyword evidence="6" id="KW-1185">Reference proteome</keyword>
<evidence type="ECO:0000256" key="1">
    <source>
        <dbReference type="ARBA" id="ARBA00023224"/>
    </source>
</evidence>
<dbReference type="GO" id="GO:0004888">
    <property type="term" value="F:transmembrane signaling receptor activity"/>
    <property type="evidence" value="ECO:0007669"/>
    <property type="project" value="InterPro"/>
</dbReference>
<evidence type="ECO:0000256" key="3">
    <source>
        <dbReference type="PROSITE-ProRule" id="PRU00284"/>
    </source>
</evidence>
<accession>A0A7X0H9W2</accession>
<comment type="caution">
    <text evidence="5">The sequence shown here is derived from an EMBL/GenBank/DDBJ whole genome shotgun (WGS) entry which is preliminary data.</text>
</comment>
<dbReference type="PANTHER" id="PTHR32089:SF112">
    <property type="entry name" value="LYSOZYME-LIKE PROTEIN-RELATED"/>
    <property type="match status" value="1"/>
</dbReference>
<dbReference type="SUPFAM" id="SSF58104">
    <property type="entry name" value="Methyl-accepting chemotaxis protein (MCP) signaling domain"/>
    <property type="match status" value="1"/>
</dbReference>
<evidence type="ECO:0000313" key="5">
    <source>
        <dbReference type="EMBL" id="MBB6430510.1"/>
    </source>
</evidence>
<dbReference type="GO" id="GO:0007165">
    <property type="term" value="P:signal transduction"/>
    <property type="evidence" value="ECO:0007669"/>
    <property type="project" value="UniProtKB-KW"/>
</dbReference>